<proteinExistence type="predicted"/>
<dbReference type="Pfam" id="PF10131">
    <property type="entry name" value="PTPS_related"/>
    <property type="match status" value="1"/>
</dbReference>
<sequence>MKLLAKLQKWWMVFVILLIFFYLGSSVSPTSKSMFTFHDETQAARVEQFTQNLTSFHIPPRMAPEFSYGMGYPVFNFYAPFAYYVTSILNILGLSVIAALKTSFLLALLGAFLGMYLFLKELFDKSSALFGATLYITSSFIPVEIFVRGNLSEMWFIALFPITLFLLVKNSKVFTKKTFFLTTVFISFLLTSHNVFSLLSFLIVPLFISILANKKRNYLVFALGALMASYFIIPAVLESGLTYASTIATQTHFADNFLCIKQLWSSPWGFGGSTPGCVSDGMSFALGKPQIIFGLFGGVILLYNLLKRKQFNPTSPEASRGRSNLTIFVSILTVVSLSLSLHESQFIWNLFSPVLSLFQFPWRFLVFGVFGLAYLGAFGFFSVLFSTPLRLRPPQSPYPLLLSSILSVVLILSASFLYKGQSLPNTIYESKYLSENYVHNQVAYKIPEYLPKTADYLVWRSFENKNTLPYSDGQFVKSSLNIHYFPFWRIEVDGTEVIPTKFDSLGRPLLDLEKGSKVLVTYQQTTIEQFSNLATIITFFSLLGLIFYKLLWMKIQKIKN</sequence>
<evidence type="ECO:0000313" key="3">
    <source>
        <dbReference type="EMBL" id="OGK18886.1"/>
    </source>
</evidence>
<dbReference type="AlphaFoldDB" id="A0A1F7GJL2"/>
<evidence type="ECO:0000313" key="4">
    <source>
        <dbReference type="Proteomes" id="UP000176850"/>
    </source>
</evidence>
<comment type="caution">
    <text evidence="3">The sequence shown here is derived from an EMBL/GenBank/DDBJ whole genome shotgun (WGS) entry which is preliminary data.</text>
</comment>
<feature type="transmembrane region" description="Helical" evidence="1">
    <location>
        <begin position="218"/>
        <end position="237"/>
    </location>
</feature>
<feature type="domain" description="Membrane protein 6-pyruvoyl-tetrahydropterin synthase-related" evidence="2">
    <location>
        <begin position="75"/>
        <end position="258"/>
    </location>
</feature>
<protein>
    <recommendedName>
        <fullName evidence="2">Membrane protein 6-pyruvoyl-tetrahydropterin synthase-related domain-containing protein</fullName>
    </recommendedName>
</protein>
<feature type="transmembrane region" description="Helical" evidence="1">
    <location>
        <begin position="129"/>
        <end position="147"/>
    </location>
</feature>
<feature type="transmembrane region" description="Helical" evidence="1">
    <location>
        <begin position="289"/>
        <end position="306"/>
    </location>
</feature>
<feature type="transmembrane region" description="Helical" evidence="1">
    <location>
        <begin position="179"/>
        <end position="211"/>
    </location>
</feature>
<feature type="transmembrane region" description="Helical" evidence="1">
    <location>
        <begin position="154"/>
        <end position="173"/>
    </location>
</feature>
<keyword evidence="1" id="KW-0472">Membrane</keyword>
<evidence type="ECO:0000259" key="2">
    <source>
        <dbReference type="Pfam" id="PF10131"/>
    </source>
</evidence>
<feature type="transmembrane region" description="Helical" evidence="1">
    <location>
        <begin position="327"/>
        <end position="348"/>
    </location>
</feature>
<feature type="transmembrane region" description="Helical" evidence="1">
    <location>
        <begin position="104"/>
        <end position="123"/>
    </location>
</feature>
<dbReference type="EMBL" id="MFZH01000023">
    <property type="protein sequence ID" value="OGK18886.1"/>
    <property type="molecule type" value="Genomic_DNA"/>
</dbReference>
<dbReference type="InterPro" id="IPR018776">
    <property type="entry name" value="Membrane_prot_PTPS-rel_domain"/>
</dbReference>
<name>A0A1F7GJL2_9BACT</name>
<accession>A0A1F7GJL2</accession>
<keyword evidence="1" id="KW-1133">Transmembrane helix</keyword>
<evidence type="ECO:0000256" key="1">
    <source>
        <dbReference type="SAM" id="Phobius"/>
    </source>
</evidence>
<organism evidence="3 4">
    <name type="scientific">Candidatus Roizmanbacteria bacterium RIFCSPHIGHO2_01_FULL_39_24</name>
    <dbReference type="NCBI Taxonomy" id="1802032"/>
    <lineage>
        <taxon>Bacteria</taxon>
        <taxon>Candidatus Roizmaniibacteriota</taxon>
    </lineage>
</organism>
<feature type="transmembrane region" description="Helical" evidence="1">
    <location>
        <begin position="530"/>
        <end position="551"/>
    </location>
</feature>
<reference evidence="3 4" key="1">
    <citation type="journal article" date="2016" name="Nat. Commun.">
        <title>Thousands of microbial genomes shed light on interconnected biogeochemical processes in an aquifer system.</title>
        <authorList>
            <person name="Anantharaman K."/>
            <person name="Brown C.T."/>
            <person name="Hug L.A."/>
            <person name="Sharon I."/>
            <person name="Castelle C.J."/>
            <person name="Probst A.J."/>
            <person name="Thomas B.C."/>
            <person name="Singh A."/>
            <person name="Wilkins M.J."/>
            <person name="Karaoz U."/>
            <person name="Brodie E.L."/>
            <person name="Williams K.H."/>
            <person name="Hubbard S.S."/>
            <person name="Banfield J.F."/>
        </authorList>
    </citation>
    <scope>NUCLEOTIDE SEQUENCE [LARGE SCALE GENOMIC DNA]</scope>
</reference>
<dbReference type="Proteomes" id="UP000176850">
    <property type="component" value="Unassembled WGS sequence"/>
</dbReference>
<keyword evidence="1" id="KW-0812">Transmembrane</keyword>
<feature type="transmembrane region" description="Helical" evidence="1">
    <location>
        <begin position="77"/>
        <end position="97"/>
    </location>
</feature>
<feature type="transmembrane region" description="Helical" evidence="1">
    <location>
        <begin position="360"/>
        <end position="386"/>
    </location>
</feature>
<gene>
    <name evidence="3" type="ORF">A2799_02375</name>
</gene>
<feature type="transmembrane region" description="Helical" evidence="1">
    <location>
        <begin position="398"/>
        <end position="418"/>
    </location>
</feature>